<keyword evidence="1" id="KW-1133">Transmembrane helix</keyword>
<evidence type="ECO:0000256" key="1">
    <source>
        <dbReference type="SAM" id="Phobius"/>
    </source>
</evidence>
<feature type="transmembrane region" description="Helical" evidence="1">
    <location>
        <begin position="12"/>
        <end position="30"/>
    </location>
</feature>
<keyword evidence="1" id="KW-0472">Membrane</keyword>
<feature type="transmembrane region" description="Helical" evidence="1">
    <location>
        <begin position="289"/>
        <end position="309"/>
    </location>
</feature>
<feature type="transmembrane region" description="Helical" evidence="1">
    <location>
        <begin position="163"/>
        <end position="187"/>
    </location>
</feature>
<evidence type="ECO:0008006" key="4">
    <source>
        <dbReference type="Google" id="ProtNLM"/>
    </source>
</evidence>
<name>A0ABQ0BE80_9FIRM</name>
<proteinExistence type="predicted"/>
<sequence length="374" mass="41972">MREEWKRQMCRPLFWGILIGSILLNMWILANFGGQRELVRKSREIWDELQLPLSEETAEKYLEALEPTEKKQTGVPTFRQIMDGTLYMIKEMDSESMAEAFSSSLRLTGEAEKYVSTEYGKLGEILEENRESGRAASFFVPCSRDFFALFSRWIPLACTLESILAGVLLMMQSVSETFATGTAAVVYTTKAGRKIQDSRRRTAASAGVLFTICIWGVTLMTACVVFPLGSLWKTPVGSMMLLDSFFPILSRIPLTAAGYVGIEFMISIAAALLFSYISFSLVTRNKNSFVSFIQLGFGCTVIYTVTSLFPKNSRFYFILQYNPVDLARKAGHWMVSGGHFFSPRYYEVIVLLCWGGLAGAAAFAARKKFLAEDL</sequence>
<dbReference type="RefSeq" id="WP_390407752.1">
    <property type="nucleotide sequence ID" value="NZ_BAABYW010000001.1"/>
</dbReference>
<keyword evidence="1" id="KW-0812">Transmembrane</keyword>
<comment type="caution">
    <text evidence="2">The sequence shown here is derived from an EMBL/GenBank/DDBJ whole genome shotgun (WGS) entry which is preliminary data.</text>
</comment>
<organism evidence="2 3">
    <name type="scientific">Blautia hominis</name>
    <dbReference type="NCBI Taxonomy" id="2025493"/>
    <lineage>
        <taxon>Bacteria</taxon>
        <taxon>Bacillati</taxon>
        <taxon>Bacillota</taxon>
        <taxon>Clostridia</taxon>
        <taxon>Lachnospirales</taxon>
        <taxon>Lachnospiraceae</taxon>
        <taxon>Blautia</taxon>
    </lineage>
</organism>
<evidence type="ECO:0000313" key="2">
    <source>
        <dbReference type="EMBL" id="GAA6409771.1"/>
    </source>
</evidence>
<feature type="transmembrane region" description="Helical" evidence="1">
    <location>
        <begin position="252"/>
        <end position="277"/>
    </location>
</feature>
<keyword evidence="3" id="KW-1185">Reference proteome</keyword>
<feature type="transmembrane region" description="Helical" evidence="1">
    <location>
        <begin position="208"/>
        <end position="232"/>
    </location>
</feature>
<gene>
    <name evidence="2" type="ORF">K040078D81_38880</name>
</gene>
<evidence type="ECO:0000313" key="3">
    <source>
        <dbReference type="Proteomes" id="UP001600943"/>
    </source>
</evidence>
<dbReference type="EMBL" id="BAABYW010000001">
    <property type="protein sequence ID" value="GAA6409771.1"/>
    <property type="molecule type" value="Genomic_DNA"/>
</dbReference>
<dbReference type="Proteomes" id="UP001600943">
    <property type="component" value="Unassembled WGS sequence"/>
</dbReference>
<reference evidence="2 3" key="1">
    <citation type="submission" date="2024-04" db="EMBL/GenBank/DDBJ databases">
        <title>Defined microbial consortia suppress multidrug-resistant proinflammatory Enterobacteriaceae via ecological control.</title>
        <authorList>
            <person name="Furuichi M."/>
            <person name="Kawaguchi T."/>
            <person name="Pust M."/>
            <person name="Yasuma K."/>
            <person name="Plichta D."/>
            <person name="Hasegawa N."/>
            <person name="Ohya T."/>
            <person name="Bhattarai S."/>
            <person name="Sasajima S."/>
            <person name="Aoto Y."/>
            <person name="Tuganbaev T."/>
            <person name="Yaginuma M."/>
            <person name="Ueda M."/>
            <person name="Okahashi N."/>
            <person name="Amafuji K."/>
            <person name="Kiridooshi Y."/>
            <person name="Sugita K."/>
            <person name="Strazar M."/>
            <person name="Skelly A."/>
            <person name="Suda W."/>
            <person name="Hattori M."/>
            <person name="Nakamoto N."/>
            <person name="Caballero S."/>
            <person name="Norman J."/>
            <person name="Olle B."/>
            <person name="Tanoue T."/>
            <person name="Arita M."/>
            <person name="Bucci V."/>
            <person name="Atarashi K."/>
            <person name="Xavier R."/>
            <person name="Honda K."/>
        </authorList>
    </citation>
    <scope>NUCLEOTIDE SEQUENCE [LARGE SCALE GENOMIC DNA]</scope>
    <source>
        <strain evidence="3">k04-0078-D8-1</strain>
    </source>
</reference>
<accession>A0ABQ0BE80</accession>
<protein>
    <recommendedName>
        <fullName evidence="4">ABC transporter permease</fullName>
    </recommendedName>
</protein>
<feature type="transmembrane region" description="Helical" evidence="1">
    <location>
        <begin position="345"/>
        <end position="365"/>
    </location>
</feature>